<feature type="region of interest" description="Disordered" evidence="1">
    <location>
        <begin position="390"/>
        <end position="420"/>
    </location>
</feature>
<evidence type="ECO:0000259" key="2">
    <source>
        <dbReference type="Pfam" id="PF22585"/>
    </source>
</evidence>
<dbReference type="RefSeq" id="WP_042229187.1">
    <property type="nucleotide sequence ID" value="NZ_CP026520.1"/>
</dbReference>
<evidence type="ECO:0000313" key="6">
    <source>
        <dbReference type="Proteomes" id="UP000288943"/>
    </source>
</evidence>
<feature type="domain" description="BT-1020-like N-terminal beta-propeller" evidence="3">
    <location>
        <begin position="2"/>
        <end position="233"/>
    </location>
</feature>
<keyword evidence="7" id="KW-1185">Reference proteome</keyword>
<evidence type="ECO:0000313" key="7">
    <source>
        <dbReference type="Proteomes" id="UP001527202"/>
    </source>
</evidence>
<dbReference type="Pfam" id="PF22585">
    <property type="entry name" value="Sialidase-like_CBM"/>
    <property type="match status" value="1"/>
</dbReference>
<accession>A0A410WST6</accession>
<evidence type="ECO:0000313" key="4">
    <source>
        <dbReference type="EMBL" id="MCY9595816.1"/>
    </source>
</evidence>
<dbReference type="OrthoDB" id="177453at2"/>
<dbReference type="CDD" id="cd15482">
    <property type="entry name" value="Sialidase_non-viral"/>
    <property type="match status" value="1"/>
</dbReference>
<protein>
    <submittedName>
        <fullName evidence="4">Exo-alpha-sialidase</fullName>
    </submittedName>
</protein>
<proteinExistence type="predicted"/>
<dbReference type="GeneID" id="95374709"/>
<sequence>MKYIGTEQTEASRHHGRLQPVPGVRHYQAVRACRLKPDLEGGPGWTFHNAPMLAFWRQRFYLQYITCPVEENHPPARTMITSSADGKEWTEPVIAFPSYEIPEGVYSGPDGADLPKGSLAVMHQRMGFYTAADGRLLTLGFYGICPVLSVMPNDGRGIGRVVREIYPDGSMGPIYFIRLNVHAGWNTGNTSYPLYTESPDEGFVEACRLLLQDRLATIQWWEEDQSEDGFYPLAGYKALSCYPLPGNKVAGIGKNGKYALSEDNGESWTETGEIDGLVTAGSKLWGQQTPDGKYALLYNPSPNNAYRWPLAAAVSEDGLHFDKLRLIGGEVPPRRYTGFYKFYGLNYVRGISSGNGTPEEDAIWVTYSMNKEDIWVARIPVPLVPDFHDDGDAAAPTADTDTDTDTDTDASTLGGRVYGLSGSPIETAKAAAPAPDTDGSGPVSAAGQLCEMPALSSSGLEDFDGWSIYRPKWSEIRLRGDSGLILSSRDPYDYVKVEKAFAFRAGHQTDVTIGIRPLAIGTVPLTIELTDGRGETAVWLHWSTDGRISVLQEESRVFLQTYEEGAEYECVLSIDPENGSLSLSIDGTPAGKLFEYHAAKAGTVAFKVGERPFRVSLDTPLDGGDLGIPDEPLLPSAYCIRYVKLQSSRYSNRVQAERR</sequence>
<dbReference type="InterPro" id="IPR056425">
    <property type="entry name" value="Beta-prop_BT_1020"/>
</dbReference>
<evidence type="ECO:0000256" key="1">
    <source>
        <dbReference type="SAM" id="MobiDB-lite"/>
    </source>
</evidence>
<dbReference type="InterPro" id="IPR054490">
    <property type="entry name" value="BT_1020-like_b-sandwich_1"/>
</dbReference>
<dbReference type="KEGG" id="pchi:PC41400_07770"/>
<dbReference type="InterPro" id="IPR036278">
    <property type="entry name" value="Sialidase_sf"/>
</dbReference>
<dbReference type="AlphaFoldDB" id="A0A410WST6"/>
<name>A0A410WST6_9BACL</name>
<dbReference type="Proteomes" id="UP001527202">
    <property type="component" value="Unassembled WGS sequence"/>
</dbReference>
<feature type="domain" description="BT-1020-like structural beta-sandwich" evidence="2">
    <location>
        <begin position="466"/>
        <end position="622"/>
    </location>
</feature>
<gene>
    <name evidence="4" type="ORF">M5X16_08530</name>
    <name evidence="5" type="ORF">PC41400_07770</name>
</gene>
<reference evidence="5 6" key="1">
    <citation type="submission" date="2018-01" db="EMBL/GenBank/DDBJ databases">
        <title>The whole genome sequencing and assembly of Paenibacillus chitinolyticus KCCM 41400 strain.</title>
        <authorList>
            <person name="Kim J.-Y."/>
            <person name="Park M.-K."/>
            <person name="Lee Y.-J."/>
            <person name="Yi H."/>
            <person name="Bahn Y.-S."/>
            <person name="Kim J.F."/>
            <person name="Lee D.-W."/>
        </authorList>
    </citation>
    <scope>NUCLEOTIDE SEQUENCE [LARGE SCALE GENOMIC DNA]</scope>
    <source>
        <strain evidence="5 6">KCCM 41400</strain>
    </source>
</reference>
<organism evidence="5 6">
    <name type="scientific">Paenibacillus chitinolyticus</name>
    <dbReference type="NCBI Taxonomy" id="79263"/>
    <lineage>
        <taxon>Bacteria</taxon>
        <taxon>Bacillati</taxon>
        <taxon>Bacillota</taxon>
        <taxon>Bacilli</taxon>
        <taxon>Bacillales</taxon>
        <taxon>Paenibacillaceae</taxon>
        <taxon>Paenibacillus</taxon>
    </lineage>
</organism>
<dbReference type="EMBL" id="CP026520">
    <property type="protein sequence ID" value="QAV17566.1"/>
    <property type="molecule type" value="Genomic_DNA"/>
</dbReference>
<dbReference type="Pfam" id="PF24067">
    <property type="entry name" value="Beta-prop_BT_1020"/>
    <property type="match status" value="1"/>
</dbReference>
<evidence type="ECO:0000313" key="5">
    <source>
        <dbReference type="EMBL" id="QAV17566.1"/>
    </source>
</evidence>
<dbReference type="Proteomes" id="UP000288943">
    <property type="component" value="Chromosome"/>
</dbReference>
<dbReference type="EMBL" id="JAMDMJ010000008">
    <property type="protein sequence ID" value="MCY9595816.1"/>
    <property type="molecule type" value="Genomic_DNA"/>
</dbReference>
<evidence type="ECO:0000259" key="3">
    <source>
        <dbReference type="Pfam" id="PF24067"/>
    </source>
</evidence>
<reference evidence="4 7" key="2">
    <citation type="submission" date="2022-05" db="EMBL/GenBank/DDBJ databases">
        <title>Genome Sequencing of Bee-Associated Microbes.</title>
        <authorList>
            <person name="Dunlap C."/>
        </authorList>
    </citation>
    <scope>NUCLEOTIDE SEQUENCE [LARGE SCALE GENOMIC DNA]</scope>
    <source>
        <strain evidence="4 7">NRRL B-23120</strain>
    </source>
</reference>
<dbReference type="SUPFAM" id="SSF50939">
    <property type="entry name" value="Sialidases"/>
    <property type="match status" value="1"/>
</dbReference>